<evidence type="ECO:0000256" key="5">
    <source>
        <dbReference type="ARBA" id="ARBA00023136"/>
    </source>
</evidence>
<dbReference type="InterPro" id="IPR026770">
    <property type="entry name" value="RNase_K"/>
</dbReference>
<evidence type="ECO:0000313" key="7">
    <source>
        <dbReference type="EMBL" id="KAJ3648162.1"/>
    </source>
</evidence>
<keyword evidence="4 6" id="KW-1133">Transmembrane helix</keyword>
<organism evidence="7 8">
    <name type="scientific">Zophobas morio</name>
    <dbReference type="NCBI Taxonomy" id="2755281"/>
    <lineage>
        <taxon>Eukaryota</taxon>
        <taxon>Metazoa</taxon>
        <taxon>Ecdysozoa</taxon>
        <taxon>Arthropoda</taxon>
        <taxon>Hexapoda</taxon>
        <taxon>Insecta</taxon>
        <taxon>Pterygota</taxon>
        <taxon>Neoptera</taxon>
        <taxon>Endopterygota</taxon>
        <taxon>Coleoptera</taxon>
        <taxon>Polyphaga</taxon>
        <taxon>Cucujiformia</taxon>
        <taxon>Tenebrionidae</taxon>
        <taxon>Zophobas</taxon>
    </lineage>
</organism>
<dbReference type="AlphaFoldDB" id="A0AA38I651"/>
<dbReference type="EMBL" id="JALNTZ010000006">
    <property type="protein sequence ID" value="KAJ3648162.1"/>
    <property type="molecule type" value="Genomic_DNA"/>
</dbReference>
<dbReference type="GO" id="GO:0016020">
    <property type="term" value="C:membrane"/>
    <property type="evidence" value="ECO:0007669"/>
    <property type="project" value="UniProtKB-SubCell"/>
</dbReference>
<keyword evidence="5 6" id="KW-0472">Membrane</keyword>
<reference evidence="7" key="1">
    <citation type="journal article" date="2023" name="G3 (Bethesda)">
        <title>Whole genome assemblies of Zophobas morio and Tenebrio molitor.</title>
        <authorList>
            <person name="Kaur S."/>
            <person name="Stinson S.A."/>
            <person name="diCenzo G.C."/>
        </authorList>
    </citation>
    <scope>NUCLEOTIDE SEQUENCE</scope>
    <source>
        <strain evidence="7">QUZm001</strain>
    </source>
</reference>
<dbReference type="PANTHER" id="PTHR31733">
    <property type="entry name" value="RIBONUCLEASE KAPPA"/>
    <property type="match status" value="1"/>
</dbReference>
<accession>A0AA38I651</accession>
<evidence type="ECO:0000256" key="2">
    <source>
        <dbReference type="ARBA" id="ARBA00008458"/>
    </source>
</evidence>
<comment type="caution">
    <text evidence="7">The sequence shown here is derived from an EMBL/GenBank/DDBJ whole genome shotgun (WGS) entry which is preliminary data.</text>
</comment>
<name>A0AA38I651_9CUCU</name>
<evidence type="ECO:0000256" key="3">
    <source>
        <dbReference type="ARBA" id="ARBA00022692"/>
    </source>
</evidence>
<comment type="similarity">
    <text evidence="2">Belongs to the RNase K family.</text>
</comment>
<protein>
    <submittedName>
        <fullName evidence="7">Uncharacterized protein</fullName>
    </submittedName>
</protein>
<keyword evidence="3 6" id="KW-0812">Transmembrane</keyword>
<feature type="transmembrane region" description="Helical" evidence="6">
    <location>
        <begin position="12"/>
        <end position="32"/>
    </location>
</feature>
<proteinExistence type="inferred from homology"/>
<sequence length="99" mass="11039">MPVCGPKLSLCGLILSVWGIIQLALMGIFYYVHAVALAEDLPEARHPHDPDSLKDFYTDIDRGYTQNAFNCWIAALLYVVTLALSAHQFWANNRSSLSV</sequence>
<comment type="subcellular location">
    <subcellularLocation>
        <location evidence="1">Membrane</location>
        <topology evidence="1">Multi-pass membrane protein</topology>
    </subcellularLocation>
</comment>
<dbReference type="Proteomes" id="UP001168821">
    <property type="component" value="Unassembled WGS sequence"/>
</dbReference>
<evidence type="ECO:0000313" key="8">
    <source>
        <dbReference type="Proteomes" id="UP001168821"/>
    </source>
</evidence>
<evidence type="ECO:0000256" key="4">
    <source>
        <dbReference type="ARBA" id="ARBA00022989"/>
    </source>
</evidence>
<gene>
    <name evidence="7" type="ORF">Zmor_019984</name>
</gene>
<keyword evidence="8" id="KW-1185">Reference proteome</keyword>
<feature type="transmembrane region" description="Helical" evidence="6">
    <location>
        <begin position="72"/>
        <end position="91"/>
    </location>
</feature>
<evidence type="ECO:0000256" key="6">
    <source>
        <dbReference type="SAM" id="Phobius"/>
    </source>
</evidence>
<dbReference type="GO" id="GO:0004521">
    <property type="term" value="F:RNA endonuclease activity"/>
    <property type="evidence" value="ECO:0007669"/>
    <property type="project" value="InterPro"/>
</dbReference>
<evidence type="ECO:0000256" key="1">
    <source>
        <dbReference type="ARBA" id="ARBA00004141"/>
    </source>
</evidence>